<evidence type="ECO:0000313" key="3">
    <source>
        <dbReference type="Proteomes" id="UP000273626"/>
    </source>
</evidence>
<dbReference type="Proteomes" id="UP000273626">
    <property type="component" value="Unassembled WGS sequence"/>
</dbReference>
<organism evidence="1 4">
    <name type="scientific">Paracoccus pantotrophus</name>
    <name type="common">Thiosphaera pantotropha</name>
    <dbReference type="NCBI Taxonomy" id="82367"/>
    <lineage>
        <taxon>Bacteria</taxon>
        <taxon>Pseudomonadati</taxon>
        <taxon>Pseudomonadota</taxon>
        <taxon>Alphaproteobacteria</taxon>
        <taxon>Rhodobacterales</taxon>
        <taxon>Paracoccaceae</taxon>
        <taxon>Paracoccus</taxon>
    </lineage>
</organism>
<dbReference type="Proteomes" id="UP000326453">
    <property type="component" value="Chromosome 2"/>
</dbReference>
<accession>A0AAE6TSQ2</accession>
<dbReference type="EMBL" id="CP044423">
    <property type="protein sequence ID" value="QFG35427.1"/>
    <property type="molecule type" value="Genomic_DNA"/>
</dbReference>
<dbReference type="GeneID" id="51369791"/>
<evidence type="ECO:0000313" key="1">
    <source>
        <dbReference type="EMBL" id="QFG35427.1"/>
    </source>
</evidence>
<dbReference type="AlphaFoldDB" id="A0AAE6TSQ2"/>
<dbReference type="InterPro" id="IPR011200">
    <property type="entry name" value="UCP012608"/>
</dbReference>
<proteinExistence type="predicted"/>
<keyword evidence="3" id="KW-1185">Reference proteome</keyword>
<evidence type="ECO:0000313" key="2">
    <source>
        <dbReference type="EMBL" id="RKS44354.1"/>
    </source>
</evidence>
<sequence>MTAWRDAFAMQAKACRALGSPLTARICEQLAPILEAGDDALARRVRTWPGDPSYRADSVPLRLCGALHALVLNGDDPKLAQAYAEANDAVLHRSISQAIQDNQSRILEWIEHAPQTNEVARAAVLIAAGRFLAGLLGRCRLDLLELGASAGLNLNFPRYSLVANTEHDPPFLGERQPEVWLSPEWRGTIPAHALLATGAARGVDLNPLDPARDGLRLLSYIWPDQRARLERMQAALALAERYPPRVDRGDAADWLPARLAESCPHGRLVYHTVAAQYFPAATRGRIEAALQDAGAKASPERPLAHLSMEADGGEGAALALRLWAGGGMRRWSLGRADFHARWIDWQPKET</sequence>
<reference evidence="2 3" key="1">
    <citation type="submission" date="2018-10" db="EMBL/GenBank/DDBJ databases">
        <title>Genomic Encyclopedia of Archaeal and Bacterial Type Strains, Phase II (KMG-II): from individual species to whole genera.</title>
        <authorList>
            <person name="Goeker M."/>
        </authorList>
    </citation>
    <scope>NUCLEOTIDE SEQUENCE [LARGE SCALE GENOMIC DNA]</scope>
    <source>
        <strain evidence="3">ATCC 35512 / DSM 2944 / CIP 106514 / LMD 82.5 / NBRC 102493 / NCCB 82005 / GB17</strain>
        <strain evidence="2">DSM 2944</strain>
    </source>
</reference>
<protein>
    <submittedName>
        <fullName evidence="1">DUF2332 domain-containing protein</fullName>
    </submittedName>
</protein>
<name>A0AAE6TSQ2_PARPN</name>
<dbReference type="RefSeq" id="WP_028709937.1">
    <property type="nucleotide sequence ID" value="NZ_CP038206.1"/>
</dbReference>
<reference evidence="1 4" key="2">
    <citation type="submission" date="2019-01" db="EMBL/GenBank/DDBJ databases">
        <title>Complete Genome Sequence and Annotation of the Paracoccus pantotrophus type strain DSM 2944.</title>
        <authorList>
            <person name="Bockwoldt J.A."/>
            <person name="Zimmermann M."/>
            <person name="Tiso T."/>
            <person name="Blank L.M."/>
        </authorList>
    </citation>
    <scope>NUCLEOTIDE SEQUENCE [LARGE SCALE GENOMIC DNA]</scope>
    <source>
        <strain evidence="1 4">DSM 2944</strain>
    </source>
</reference>
<evidence type="ECO:0000313" key="4">
    <source>
        <dbReference type="Proteomes" id="UP000326453"/>
    </source>
</evidence>
<gene>
    <name evidence="2" type="ORF">BDE18_3198</name>
    <name evidence="1" type="ORF">ESD82_04405</name>
</gene>
<dbReference type="KEGG" id="ppan:ESD82_04405"/>
<dbReference type="EMBL" id="RBLI01000002">
    <property type="protein sequence ID" value="RKS44354.1"/>
    <property type="molecule type" value="Genomic_DNA"/>
</dbReference>
<dbReference type="Pfam" id="PF10094">
    <property type="entry name" value="DUF2332"/>
    <property type="match status" value="1"/>
</dbReference>
<dbReference type="PIRSF" id="PIRSF012608">
    <property type="entry name" value="UCP012608"/>
    <property type="match status" value="1"/>
</dbReference>